<dbReference type="EMBL" id="WHVB01000011">
    <property type="protein sequence ID" value="KAF8478627.1"/>
    <property type="molecule type" value="Genomic_DNA"/>
</dbReference>
<dbReference type="Proteomes" id="UP000759537">
    <property type="component" value="Unassembled WGS sequence"/>
</dbReference>
<dbReference type="Pfam" id="PF02178">
    <property type="entry name" value="AT_hook"/>
    <property type="match status" value="4"/>
</dbReference>
<dbReference type="SMART" id="SM00384">
    <property type="entry name" value="AT_hook"/>
    <property type="match status" value="4"/>
</dbReference>
<organism evidence="2 3">
    <name type="scientific">Russula ochroleuca</name>
    <dbReference type="NCBI Taxonomy" id="152965"/>
    <lineage>
        <taxon>Eukaryota</taxon>
        <taxon>Fungi</taxon>
        <taxon>Dikarya</taxon>
        <taxon>Basidiomycota</taxon>
        <taxon>Agaricomycotina</taxon>
        <taxon>Agaricomycetes</taxon>
        <taxon>Russulales</taxon>
        <taxon>Russulaceae</taxon>
        <taxon>Russula</taxon>
    </lineage>
</organism>
<comment type="caution">
    <text evidence="2">The sequence shown here is derived from an EMBL/GenBank/DDBJ whole genome shotgun (WGS) entry which is preliminary data.</text>
</comment>
<reference evidence="2" key="1">
    <citation type="submission" date="2019-10" db="EMBL/GenBank/DDBJ databases">
        <authorList>
            <consortium name="DOE Joint Genome Institute"/>
            <person name="Kuo A."/>
            <person name="Miyauchi S."/>
            <person name="Kiss E."/>
            <person name="Drula E."/>
            <person name="Kohler A."/>
            <person name="Sanchez-Garcia M."/>
            <person name="Andreopoulos B."/>
            <person name="Barry K.W."/>
            <person name="Bonito G."/>
            <person name="Buee M."/>
            <person name="Carver A."/>
            <person name="Chen C."/>
            <person name="Cichocki N."/>
            <person name="Clum A."/>
            <person name="Culley D."/>
            <person name="Crous P.W."/>
            <person name="Fauchery L."/>
            <person name="Girlanda M."/>
            <person name="Hayes R."/>
            <person name="Keri Z."/>
            <person name="LaButti K."/>
            <person name="Lipzen A."/>
            <person name="Lombard V."/>
            <person name="Magnuson J."/>
            <person name="Maillard F."/>
            <person name="Morin E."/>
            <person name="Murat C."/>
            <person name="Nolan M."/>
            <person name="Ohm R."/>
            <person name="Pangilinan J."/>
            <person name="Pereira M."/>
            <person name="Perotto S."/>
            <person name="Peter M."/>
            <person name="Riley R."/>
            <person name="Sitrit Y."/>
            <person name="Stielow B."/>
            <person name="Szollosi G."/>
            <person name="Zifcakova L."/>
            <person name="Stursova M."/>
            <person name="Spatafora J.W."/>
            <person name="Tedersoo L."/>
            <person name="Vaario L.-M."/>
            <person name="Yamada A."/>
            <person name="Yan M."/>
            <person name="Wang P."/>
            <person name="Xu J."/>
            <person name="Bruns T."/>
            <person name="Baldrian P."/>
            <person name="Vilgalys R."/>
            <person name="Henrissat B."/>
            <person name="Grigoriev I.V."/>
            <person name="Hibbett D."/>
            <person name="Nagy L.G."/>
            <person name="Martin F.M."/>
        </authorList>
    </citation>
    <scope>NUCLEOTIDE SEQUENCE</scope>
    <source>
        <strain evidence="2">Prilba</strain>
    </source>
</reference>
<feature type="compositionally biased region" description="Basic residues" evidence="1">
    <location>
        <begin position="123"/>
        <end position="134"/>
    </location>
</feature>
<name>A0A9P5MTY2_9AGAM</name>
<dbReference type="InterPro" id="IPR017956">
    <property type="entry name" value="AT_hook_DNA-bd_motif"/>
</dbReference>
<feature type="region of interest" description="Disordered" evidence="1">
    <location>
        <begin position="1"/>
        <end position="134"/>
    </location>
</feature>
<evidence type="ECO:0000313" key="2">
    <source>
        <dbReference type="EMBL" id="KAF8478627.1"/>
    </source>
</evidence>
<protein>
    <submittedName>
        <fullName evidence="2">Uncharacterized protein</fullName>
    </submittedName>
</protein>
<feature type="compositionally biased region" description="Basic residues" evidence="1">
    <location>
        <begin position="36"/>
        <end position="49"/>
    </location>
</feature>
<evidence type="ECO:0000256" key="1">
    <source>
        <dbReference type="SAM" id="MobiDB-lite"/>
    </source>
</evidence>
<accession>A0A9P5MTY2</accession>
<sequence length="134" mass="13923">MSDSPDDTYDKLPDELEEGAQLAGNSDTGAASTPAKRGRGRPKGSKNKKNAAGTAASTSEVAPAAGEKRKRGRPPKPKNVPEEGASGEPPAKRKRGRPPKNPKPTSPPHEDVGEGGTSDSPTKRKRGRPPKNAA</sequence>
<keyword evidence="3" id="KW-1185">Reference proteome</keyword>
<dbReference type="OrthoDB" id="3268356at2759"/>
<dbReference type="GO" id="GO:0003677">
    <property type="term" value="F:DNA binding"/>
    <property type="evidence" value="ECO:0007669"/>
    <property type="project" value="InterPro"/>
</dbReference>
<dbReference type="AlphaFoldDB" id="A0A9P5MTY2"/>
<proteinExistence type="predicted"/>
<gene>
    <name evidence="2" type="ORF">DFH94DRAFT_751101</name>
</gene>
<evidence type="ECO:0000313" key="3">
    <source>
        <dbReference type="Proteomes" id="UP000759537"/>
    </source>
</evidence>
<reference evidence="2" key="2">
    <citation type="journal article" date="2020" name="Nat. Commun.">
        <title>Large-scale genome sequencing of mycorrhizal fungi provides insights into the early evolution of symbiotic traits.</title>
        <authorList>
            <person name="Miyauchi S."/>
            <person name="Kiss E."/>
            <person name="Kuo A."/>
            <person name="Drula E."/>
            <person name="Kohler A."/>
            <person name="Sanchez-Garcia M."/>
            <person name="Morin E."/>
            <person name="Andreopoulos B."/>
            <person name="Barry K.W."/>
            <person name="Bonito G."/>
            <person name="Buee M."/>
            <person name="Carver A."/>
            <person name="Chen C."/>
            <person name="Cichocki N."/>
            <person name="Clum A."/>
            <person name="Culley D."/>
            <person name="Crous P.W."/>
            <person name="Fauchery L."/>
            <person name="Girlanda M."/>
            <person name="Hayes R.D."/>
            <person name="Keri Z."/>
            <person name="LaButti K."/>
            <person name="Lipzen A."/>
            <person name="Lombard V."/>
            <person name="Magnuson J."/>
            <person name="Maillard F."/>
            <person name="Murat C."/>
            <person name="Nolan M."/>
            <person name="Ohm R.A."/>
            <person name="Pangilinan J."/>
            <person name="Pereira M.F."/>
            <person name="Perotto S."/>
            <person name="Peter M."/>
            <person name="Pfister S."/>
            <person name="Riley R."/>
            <person name="Sitrit Y."/>
            <person name="Stielow J.B."/>
            <person name="Szollosi G."/>
            <person name="Zifcakova L."/>
            <person name="Stursova M."/>
            <person name="Spatafora J.W."/>
            <person name="Tedersoo L."/>
            <person name="Vaario L.M."/>
            <person name="Yamada A."/>
            <person name="Yan M."/>
            <person name="Wang P."/>
            <person name="Xu J."/>
            <person name="Bruns T."/>
            <person name="Baldrian P."/>
            <person name="Vilgalys R."/>
            <person name="Dunand C."/>
            <person name="Henrissat B."/>
            <person name="Grigoriev I.V."/>
            <person name="Hibbett D."/>
            <person name="Nagy L.G."/>
            <person name="Martin F.M."/>
        </authorList>
    </citation>
    <scope>NUCLEOTIDE SEQUENCE</scope>
    <source>
        <strain evidence="2">Prilba</strain>
    </source>
</reference>
<dbReference type="PRINTS" id="PR00929">
    <property type="entry name" value="ATHOOK"/>
</dbReference>